<name>A0A1J4KI50_9EUKA</name>
<comment type="caution">
    <text evidence="6">The sequence shown here is derived from an EMBL/GenBank/DDBJ whole genome shotgun (WGS) entry which is preliminary data.</text>
</comment>
<evidence type="ECO:0000259" key="5">
    <source>
        <dbReference type="SMART" id="SM00848"/>
    </source>
</evidence>
<dbReference type="GO" id="GO:0006508">
    <property type="term" value="P:proteolysis"/>
    <property type="evidence" value="ECO:0007669"/>
    <property type="project" value="InterPro"/>
</dbReference>
<dbReference type="RefSeq" id="XP_068363752.1">
    <property type="nucleotide sequence ID" value="XM_068501151.1"/>
</dbReference>
<dbReference type="PRINTS" id="PR00705">
    <property type="entry name" value="PAPAIN"/>
</dbReference>
<dbReference type="OrthoDB" id="640249at2759"/>
<feature type="chain" id="PRO_5018708298" evidence="3">
    <location>
        <begin position="17"/>
        <end position="351"/>
    </location>
</feature>
<dbReference type="AlphaFoldDB" id="A0A1J4KI50"/>
<evidence type="ECO:0000259" key="4">
    <source>
        <dbReference type="SMART" id="SM00645"/>
    </source>
</evidence>
<keyword evidence="3" id="KW-0732">Signal</keyword>
<dbReference type="InterPro" id="IPR013128">
    <property type="entry name" value="Peptidase_C1A"/>
</dbReference>
<sequence length="351" mass="39822">MISFILIALTSSKVFLSSTDERNFLSWMRENGEFFTGSEYHFRLGVFLSNSRFVTEFNRNTKNSFRLSLNHLACWTHAEYRAILGHSKSSKFERSKVDLHNIKYNTNHLTVDKINQRNLLNNSKYHKYAKFSKSVDWREKGGVNPIQDQKSCGSCWSFAACAAFEGAWFASSGKLVKISEQLFVDCCKYCFGCYGGSADAAYNWAIHENDGKVCLHEDYPYTGTQGVCRYKSSMAYGHVSQYVRVFSLSEISDEDLMCQTLEEIGPLTVAIDADGAKFRLYDSGIYYDDTCVQGDANHAVAVVGYGEEDNGEQYFIVRNSWGLSWGEAGYIRMLRNVNLCGIADEVYYPVI</sequence>
<dbReference type="InterPro" id="IPR038765">
    <property type="entry name" value="Papain-like_cys_pep_sf"/>
</dbReference>
<evidence type="ECO:0000256" key="1">
    <source>
        <dbReference type="ARBA" id="ARBA00008455"/>
    </source>
</evidence>
<reference evidence="6" key="1">
    <citation type="submission" date="2016-10" db="EMBL/GenBank/DDBJ databases">
        <authorList>
            <person name="Benchimol M."/>
            <person name="Almeida L.G."/>
            <person name="Vasconcelos A.T."/>
            <person name="Perreira-Neves A."/>
            <person name="Rosa I.A."/>
            <person name="Tasca T."/>
            <person name="Bogo M.R."/>
            <person name="de Souza W."/>
        </authorList>
    </citation>
    <scope>NUCLEOTIDE SEQUENCE [LARGE SCALE GENOMIC DNA]</scope>
    <source>
        <strain evidence="6">K</strain>
    </source>
</reference>
<organism evidence="6 7">
    <name type="scientific">Tritrichomonas foetus</name>
    <dbReference type="NCBI Taxonomy" id="1144522"/>
    <lineage>
        <taxon>Eukaryota</taxon>
        <taxon>Metamonada</taxon>
        <taxon>Parabasalia</taxon>
        <taxon>Tritrichomonadida</taxon>
        <taxon>Tritrichomonadidae</taxon>
        <taxon>Tritrichomonas</taxon>
    </lineage>
</organism>
<dbReference type="PANTHER" id="PTHR12411">
    <property type="entry name" value="CYSTEINE PROTEASE FAMILY C1-RELATED"/>
    <property type="match status" value="1"/>
</dbReference>
<comment type="similarity">
    <text evidence="1">Belongs to the peptidase C1 family.</text>
</comment>
<dbReference type="GeneID" id="94835855"/>
<keyword evidence="2" id="KW-1015">Disulfide bond</keyword>
<dbReference type="Pfam" id="PF00112">
    <property type="entry name" value="Peptidase_C1"/>
    <property type="match status" value="1"/>
</dbReference>
<evidence type="ECO:0000256" key="3">
    <source>
        <dbReference type="SAM" id="SignalP"/>
    </source>
</evidence>
<dbReference type="SMART" id="SM00645">
    <property type="entry name" value="Pept_C1"/>
    <property type="match status" value="1"/>
</dbReference>
<evidence type="ECO:0000256" key="2">
    <source>
        <dbReference type="ARBA" id="ARBA00023157"/>
    </source>
</evidence>
<dbReference type="PROSITE" id="PS00139">
    <property type="entry name" value="THIOL_PROTEASE_CYS"/>
    <property type="match status" value="1"/>
</dbReference>
<dbReference type="InterPro" id="IPR000668">
    <property type="entry name" value="Peptidase_C1A_C"/>
</dbReference>
<dbReference type="InterPro" id="IPR025660">
    <property type="entry name" value="Pept_his_AS"/>
</dbReference>
<dbReference type="FunFam" id="3.90.70.10:FF:000039">
    <property type="entry name" value="Cysteine proteinase 2, putative"/>
    <property type="match status" value="1"/>
</dbReference>
<dbReference type="Gene3D" id="3.90.70.10">
    <property type="entry name" value="Cysteine proteinases"/>
    <property type="match status" value="1"/>
</dbReference>
<dbReference type="SUPFAM" id="SSF54001">
    <property type="entry name" value="Cysteine proteinases"/>
    <property type="match status" value="1"/>
</dbReference>
<keyword evidence="7" id="KW-1185">Reference proteome</keyword>
<accession>A0A1J4KI50</accession>
<dbReference type="CDD" id="cd02248">
    <property type="entry name" value="Peptidase_C1A"/>
    <property type="match status" value="1"/>
</dbReference>
<dbReference type="GO" id="GO:0008234">
    <property type="term" value="F:cysteine-type peptidase activity"/>
    <property type="evidence" value="ECO:0007669"/>
    <property type="project" value="InterPro"/>
</dbReference>
<evidence type="ECO:0000313" key="7">
    <source>
        <dbReference type="Proteomes" id="UP000179807"/>
    </source>
</evidence>
<feature type="domain" description="Cathepsin propeptide inhibitor" evidence="5">
    <location>
        <begin position="24"/>
        <end position="80"/>
    </location>
</feature>
<dbReference type="PROSITE" id="PS00639">
    <property type="entry name" value="THIOL_PROTEASE_HIS"/>
    <property type="match status" value="1"/>
</dbReference>
<protein>
    <submittedName>
        <fullName evidence="6">Cysteine proteinase COT44</fullName>
    </submittedName>
</protein>
<feature type="domain" description="Peptidase C1A papain C-terminal" evidence="4">
    <location>
        <begin position="131"/>
        <end position="350"/>
    </location>
</feature>
<feature type="signal peptide" evidence="3">
    <location>
        <begin position="1"/>
        <end position="16"/>
    </location>
</feature>
<evidence type="ECO:0000313" key="6">
    <source>
        <dbReference type="EMBL" id="OHT10616.1"/>
    </source>
</evidence>
<dbReference type="EMBL" id="MLAK01000606">
    <property type="protein sequence ID" value="OHT10616.1"/>
    <property type="molecule type" value="Genomic_DNA"/>
</dbReference>
<dbReference type="Proteomes" id="UP000179807">
    <property type="component" value="Unassembled WGS sequence"/>
</dbReference>
<proteinExistence type="inferred from homology"/>
<dbReference type="InterPro" id="IPR039417">
    <property type="entry name" value="Peptidase_C1A_papain-like"/>
</dbReference>
<dbReference type="VEuPathDB" id="TrichDB:TRFO_20027"/>
<gene>
    <name evidence="6" type="ORF">TRFO_20027</name>
</gene>
<dbReference type="SMART" id="SM00848">
    <property type="entry name" value="Inhibitor_I29"/>
    <property type="match status" value="1"/>
</dbReference>
<dbReference type="InterPro" id="IPR013201">
    <property type="entry name" value="Prot_inhib_I29"/>
</dbReference>
<dbReference type="Pfam" id="PF08246">
    <property type="entry name" value="Inhibitor_I29"/>
    <property type="match status" value="1"/>
</dbReference>
<dbReference type="InterPro" id="IPR000169">
    <property type="entry name" value="Pept_cys_AS"/>
</dbReference>